<keyword evidence="3" id="KW-1185">Reference proteome</keyword>
<gene>
    <name evidence="2" type="ORF">VP1G_11239</name>
</gene>
<feature type="chain" id="PRO_5008266339" evidence="1">
    <location>
        <begin position="23"/>
        <end position="54"/>
    </location>
</feature>
<protein>
    <submittedName>
        <fullName evidence="2">Uncharacterized protein</fullName>
    </submittedName>
</protein>
<organism evidence="2 3">
    <name type="scientific">Cytospora mali</name>
    <name type="common">Apple Valsa canker fungus</name>
    <name type="synonym">Valsa mali</name>
    <dbReference type="NCBI Taxonomy" id="578113"/>
    <lineage>
        <taxon>Eukaryota</taxon>
        <taxon>Fungi</taxon>
        <taxon>Dikarya</taxon>
        <taxon>Ascomycota</taxon>
        <taxon>Pezizomycotina</taxon>
        <taxon>Sordariomycetes</taxon>
        <taxon>Sordariomycetidae</taxon>
        <taxon>Diaporthales</taxon>
        <taxon>Cytosporaceae</taxon>
        <taxon>Cytospora</taxon>
    </lineage>
</organism>
<evidence type="ECO:0000313" key="3">
    <source>
        <dbReference type="Proteomes" id="UP000078576"/>
    </source>
</evidence>
<keyword evidence="1" id="KW-0732">Signal</keyword>
<evidence type="ECO:0000313" key="2">
    <source>
        <dbReference type="EMBL" id="KUI60901.1"/>
    </source>
</evidence>
<evidence type="ECO:0000256" key="1">
    <source>
        <dbReference type="SAM" id="SignalP"/>
    </source>
</evidence>
<dbReference type="Proteomes" id="UP000078576">
    <property type="component" value="Unassembled WGS sequence"/>
</dbReference>
<name>A0A194VAS8_CYTMA</name>
<accession>A0A194VAS8</accession>
<feature type="signal peptide" evidence="1">
    <location>
        <begin position="1"/>
        <end position="22"/>
    </location>
</feature>
<reference evidence="3" key="1">
    <citation type="submission" date="2014-12" db="EMBL/GenBank/DDBJ databases">
        <title>Genome Sequence of Valsa Canker Pathogens Uncovers a Specific Adaption of Colonization on Woody Bark.</title>
        <authorList>
            <person name="Yin Z."/>
            <person name="Liu H."/>
            <person name="Gao X."/>
            <person name="Li Z."/>
            <person name="Song N."/>
            <person name="Ke X."/>
            <person name="Dai Q."/>
            <person name="Wu Y."/>
            <person name="Sun Y."/>
            <person name="Xu J.-R."/>
            <person name="Kang Z.K."/>
            <person name="Wang L."/>
            <person name="Huang L."/>
        </authorList>
    </citation>
    <scope>NUCLEOTIDE SEQUENCE [LARGE SCALE GENOMIC DNA]</scope>
    <source>
        <strain evidence="3">SXYL134</strain>
    </source>
</reference>
<dbReference type="EMBL" id="KN714762">
    <property type="protein sequence ID" value="KUI60901.1"/>
    <property type="molecule type" value="Genomic_DNA"/>
</dbReference>
<proteinExistence type="predicted"/>
<dbReference type="AlphaFoldDB" id="A0A194VAS8"/>
<sequence length="54" mass="5418">MQISSKLILALAVLGSAVLSAALPAAEPQLLPSGDKGDPPSGRRFAVATALFEA</sequence>